<gene>
    <name evidence="1" type="ORF">Vadar_026845</name>
</gene>
<reference evidence="1 2" key="1">
    <citation type="journal article" date="2021" name="Hortic Res">
        <title>High-quality reference genome and annotation aids understanding of berry development for evergreen blueberry (Vaccinium darrowii).</title>
        <authorList>
            <person name="Yu J."/>
            <person name="Hulse-Kemp A.M."/>
            <person name="Babiker E."/>
            <person name="Staton M."/>
        </authorList>
    </citation>
    <scope>NUCLEOTIDE SEQUENCE [LARGE SCALE GENOMIC DNA]</scope>
    <source>
        <strain evidence="2">cv. NJ 8807/NJ 8810</strain>
        <tissue evidence="1">Young leaf</tissue>
    </source>
</reference>
<proteinExistence type="predicted"/>
<evidence type="ECO:0000313" key="1">
    <source>
        <dbReference type="EMBL" id="KAH7847501.1"/>
    </source>
</evidence>
<accession>A0ACB7Y1U9</accession>
<sequence length="267" mass="30380">MDAFILQKKSKRFFTKFGFVRFRSKKEAWDAIYEMNRLVIRGCKILVKMASFEASNANARENVLPEKAFPSKLQVNKGERKDGAFNPKVWNKGNPSFAEVVKGSNPTVSSIKLDDIGNEWLYWSATAKLLPSKSMALIQDHLANLGFLDIQVRPIGGGDYLILTFPTIESRDFVFNNGEFAWIKDWFLEIHKWSKSNVIPPRLIWLNCYGVPLHLWNSGTFIKLGKIWGNVIQISDDTVKGISFDVGKVLVSTRNMDMINKVVSVEN</sequence>
<comment type="caution">
    <text evidence="1">The sequence shown here is derived from an EMBL/GenBank/DDBJ whole genome shotgun (WGS) entry which is preliminary data.</text>
</comment>
<name>A0ACB7Y1U9_9ERIC</name>
<evidence type="ECO:0000313" key="2">
    <source>
        <dbReference type="Proteomes" id="UP000828048"/>
    </source>
</evidence>
<organism evidence="1 2">
    <name type="scientific">Vaccinium darrowii</name>
    <dbReference type="NCBI Taxonomy" id="229202"/>
    <lineage>
        <taxon>Eukaryota</taxon>
        <taxon>Viridiplantae</taxon>
        <taxon>Streptophyta</taxon>
        <taxon>Embryophyta</taxon>
        <taxon>Tracheophyta</taxon>
        <taxon>Spermatophyta</taxon>
        <taxon>Magnoliopsida</taxon>
        <taxon>eudicotyledons</taxon>
        <taxon>Gunneridae</taxon>
        <taxon>Pentapetalae</taxon>
        <taxon>asterids</taxon>
        <taxon>Ericales</taxon>
        <taxon>Ericaceae</taxon>
        <taxon>Vaccinioideae</taxon>
        <taxon>Vaccinieae</taxon>
        <taxon>Vaccinium</taxon>
    </lineage>
</organism>
<keyword evidence="2" id="KW-1185">Reference proteome</keyword>
<dbReference type="EMBL" id="CM037155">
    <property type="protein sequence ID" value="KAH7847501.1"/>
    <property type="molecule type" value="Genomic_DNA"/>
</dbReference>
<protein>
    <submittedName>
        <fullName evidence="1">Uncharacterized protein</fullName>
    </submittedName>
</protein>
<dbReference type="Proteomes" id="UP000828048">
    <property type="component" value="Chromosome 5"/>
</dbReference>